<dbReference type="GeneID" id="63027181"/>
<accession>A0A7T1NXR5</accession>
<protein>
    <submittedName>
        <fullName evidence="1">Uncharacterized protein</fullName>
    </submittedName>
</protein>
<sequence>MSMCGASHPLIDRGAPCVLPSGAHAMHQTANGLTFLDEGQEPEDVVREAGGYCYPPGVEPGPPPLTMDHPEIDDLKIEAKTWLAGDEDPEEYTDPSNLGLKPELGPPIPYATEGYCREETTGVRMLDNRFGGPPIRFTLRVICERPRGHEGDHRSTFPDGTRYTWPATITTEEEH</sequence>
<dbReference type="KEGG" id="vg:63027181"/>
<evidence type="ECO:0000313" key="1">
    <source>
        <dbReference type="EMBL" id="QPO17147.1"/>
    </source>
</evidence>
<name>A0A7T1NXR5_9CAUD</name>
<organism evidence="1 2">
    <name type="scientific">Gordonia phage Lilbeanie</name>
    <dbReference type="NCBI Taxonomy" id="2794947"/>
    <lineage>
        <taxon>Viruses</taxon>
        <taxon>Duplodnaviria</taxon>
        <taxon>Heunggongvirae</taxon>
        <taxon>Uroviricota</taxon>
        <taxon>Caudoviricetes</taxon>
        <taxon>Stackebrandtviridae</taxon>
        <taxon>Lilbeanievirus</taxon>
        <taxon>Lilbeanievirus lilbeanie</taxon>
    </lineage>
</organism>
<dbReference type="EMBL" id="MW314850">
    <property type="protein sequence ID" value="QPO17147.1"/>
    <property type="molecule type" value="Genomic_DNA"/>
</dbReference>
<dbReference type="RefSeq" id="YP_010002630.1">
    <property type="nucleotide sequence ID" value="NC_053246.1"/>
</dbReference>
<gene>
    <name evidence="1" type="primary">69</name>
    <name evidence="1" type="ORF">SEA_LILBEANIE_69</name>
</gene>
<proteinExistence type="predicted"/>
<evidence type="ECO:0000313" key="2">
    <source>
        <dbReference type="Proteomes" id="UP000594820"/>
    </source>
</evidence>
<dbReference type="Proteomes" id="UP000594820">
    <property type="component" value="Segment"/>
</dbReference>
<reference evidence="1 2" key="1">
    <citation type="submission" date="2020-12" db="EMBL/GenBank/DDBJ databases">
        <authorList>
            <person name="Mahalingham V.A."/>
            <person name="Abad L.A."/>
            <person name="Dennis E.A."/>
            <person name="Alston T.C."/>
            <person name="Buckley J.R."/>
            <person name="Cao N.T."/>
            <person name="Cole K.B."/>
            <person name="Davis H.C."/>
            <person name="Fisher D.E."/>
            <person name="Jennings A.R."/>
            <person name="Litwin A.R."/>
            <person name="McCartney J.B."/>
            <person name="Mitchell K.E."/>
            <person name="Nasser J.B."/>
            <person name="Paudel P."/>
            <person name="Richoux S.A."/>
            <person name="Sisung K.L."/>
            <person name="Smith M.L."/>
            <person name="Sonnier C.R."/>
            <person name="Underwood K.G."/>
            <person name="Hunter C.W."/>
            <person name="Gottschalck B.A."/>
            <person name="Wiggina Z.F."/>
            <person name="Spears T.J."/>
            <person name="Hancock A.M."/>
            <person name="Gissendanner C.R."/>
            <person name="Findley A.M."/>
            <person name="Garlena R.A."/>
            <person name="Russell D.A."/>
            <person name="Jacobs-Sera D."/>
            <person name="Hatfull G.F."/>
        </authorList>
    </citation>
    <scope>NUCLEOTIDE SEQUENCE [LARGE SCALE GENOMIC DNA]</scope>
</reference>
<keyword evidence="2" id="KW-1185">Reference proteome</keyword>